<comment type="subcellular location">
    <subcellularLocation>
        <location evidence="1">Membrane</location>
        <topology evidence="1">Multi-pass membrane protein</topology>
    </subcellularLocation>
</comment>
<evidence type="ECO:0000256" key="3">
    <source>
        <dbReference type="ARBA" id="ARBA00022989"/>
    </source>
</evidence>
<feature type="transmembrane region" description="Helical" evidence="5">
    <location>
        <begin position="362"/>
        <end position="381"/>
    </location>
</feature>
<dbReference type="GO" id="GO:0016020">
    <property type="term" value="C:membrane"/>
    <property type="evidence" value="ECO:0007669"/>
    <property type="project" value="UniProtKB-SubCell"/>
</dbReference>
<reference evidence="7" key="1">
    <citation type="submission" date="2023-03" db="EMBL/GenBank/DDBJ databases">
        <title>Stygiobacter electus gen. nov., sp. nov., facultatively anaerobic thermotolerant bacterium of the class Ignavibacteria from a well of Yessentuki mineral water deposit.</title>
        <authorList>
            <person name="Podosokorskaya O.A."/>
            <person name="Elcheninov A.G."/>
            <person name="Petrova N.F."/>
            <person name="Zavarzina D.G."/>
            <person name="Kublanov I.V."/>
            <person name="Merkel A.Y."/>
        </authorList>
    </citation>
    <scope>NUCLEOTIDE SEQUENCE</scope>
    <source>
        <strain evidence="7">09-Me</strain>
    </source>
</reference>
<feature type="transmembrane region" description="Helical" evidence="5">
    <location>
        <begin position="115"/>
        <end position="133"/>
    </location>
</feature>
<evidence type="ECO:0000259" key="6">
    <source>
        <dbReference type="Pfam" id="PF04932"/>
    </source>
</evidence>
<evidence type="ECO:0000256" key="1">
    <source>
        <dbReference type="ARBA" id="ARBA00004141"/>
    </source>
</evidence>
<organism evidence="7 8">
    <name type="scientific">Stygiobacter electus</name>
    <dbReference type="NCBI Taxonomy" id="3032292"/>
    <lineage>
        <taxon>Bacteria</taxon>
        <taxon>Pseudomonadati</taxon>
        <taxon>Ignavibacteriota</taxon>
        <taxon>Ignavibacteria</taxon>
        <taxon>Ignavibacteriales</taxon>
        <taxon>Melioribacteraceae</taxon>
        <taxon>Stygiobacter</taxon>
    </lineage>
</organism>
<gene>
    <name evidence="7" type="ORF">P0M35_13105</name>
</gene>
<feature type="transmembrane region" description="Helical" evidence="5">
    <location>
        <begin position="7"/>
        <end position="25"/>
    </location>
</feature>
<protein>
    <recommendedName>
        <fullName evidence="6">O-antigen ligase-related domain-containing protein</fullName>
    </recommendedName>
</protein>
<sequence>MSNKQGIKIKEIFIFGLGALTWSEINLVGKLYIGEIILAIYAIMFLTSGVYKEYSNKYLKTIFLLWCLYFLSLIISDLYRGSTFLDYSRGWSRAVFLLTNAFGLFYLGAKNKSYLYYWLSGSIISLWLQYLLMGGYSMNGWKFGLSTPLIFSILLLVNSRKNKLVILILALLGIINIILDFRSMAGFCFASLFLYLLSIRYKKYGYFIKDVKVSILAFLMILSFAYLYNYSQKLVAISADNTEELAQRRQYSDAFRIAGFYAGAKAIAESPIIGLGSWAKSNSIFAYWAYIQYQAGGGWDPSTLMDKYTNLPEQNSIQTHSQIIQAWVEAGILGFVFFIYFFIILIKLLIRFLESPIIEKEFIFIVFFSIQNIYALLLSPFAGGSRLLDAMALVLLYNFIFKYNLIIDPK</sequence>
<keyword evidence="2 5" id="KW-0812">Transmembrane</keyword>
<dbReference type="InterPro" id="IPR007016">
    <property type="entry name" value="O-antigen_ligase-rel_domated"/>
</dbReference>
<evidence type="ECO:0000256" key="4">
    <source>
        <dbReference type="ARBA" id="ARBA00023136"/>
    </source>
</evidence>
<comment type="caution">
    <text evidence="7">The sequence shown here is derived from an EMBL/GenBank/DDBJ whole genome shotgun (WGS) entry which is preliminary data.</text>
</comment>
<feature type="transmembrane region" description="Helical" evidence="5">
    <location>
        <begin position="58"/>
        <end position="79"/>
    </location>
</feature>
<accession>A0AAE3TF57</accession>
<evidence type="ECO:0000313" key="8">
    <source>
        <dbReference type="Proteomes" id="UP001221302"/>
    </source>
</evidence>
<feature type="transmembrane region" description="Helical" evidence="5">
    <location>
        <begin position="387"/>
        <end position="405"/>
    </location>
</feature>
<evidence type="ECO:0000313" key="7">
    <source>
        <dbReference type="EMBL" id="MDF1613097.1"/>
    </source>
</evidence>
<feature type="domain" description="O-antigen ligase-related" evidence="6">
    <location>
        <begin position="169"/>
        <end position="339"/>
    </location>
</feature>
<dbReference type="EMBL" id="JARGDL010000026">
    <property type="protein sequence ID" value="MDF1613097.1"/>
    <property type="molecule type" value="Genomic_DNA"/>
</dbReference>
<proteinExistence type="predicted"/>
<feature type="transmembrane region" description="Helical" evidence="5">
    <location>
        <begin position="330"/>
        <end position="350"/>
    </location>
</feature>
<dbReference type="Pfam" id="PF04932">
    <property type="entry name" value="Wzy_C"/>
    <property type="match status" value="1"/>
</dbReference>
<keyword evidence="3 5" id="KW-1133">Transmembrane helix</keyword>
<dbReference type="Proteomes" id="UP001221302">
    <property type="component" value="Unassembled WGS sequence"/>
</dbReference>
<dbReference type="AlphaFoldDB" id="A0AAE3TF57"/>
<dbReference type="InterPro" id="IPR051533">
    <property type="entry name" value="WaaL-like"/>
</dbReference>
<dbReference type="PANTHER" id="PTHR37422">
    <property type="entry name" value="TEICHURONIC ACID BIOSYNTHESIS PROTEIN TUAE"/>
    <property type="match status" value="1"/>
</dbReference>
<keyword evidence="4 5" id="KW-0472">Membrane</keyword>
<dbReference type="PANTHER" id="PTHR37422:SF13">
    <property type="entry name" value="LIPOPOLYSACCHARIDE BIOSYNTHESIS PROTEIN PA4999-RELATED"/>
    <property type="match status" value="1"/>
</dbReference>
<keyword evidence="8" id="KW-1185">Reference proteome</keyword>
<evidence type="ECO:0000256" key="5">
    <source>
        <dbReference type="SAM" id="Phobius"/>
    </source>
</evidence>
<feature type="transmembrane region" description="Helical" evidence="5">
    <location>
        <begin position="213"/>
        <end position="231"/>
    </location>
</feature>
<evidence type="ECO:0000256" key="2">
    <source>
        <dbReference type="ARBA" id="ARBA00022692"/>
    </source>
</evidence>
<dbReference type="RefSeq" id="WP_321536868.1">
    <property type="nucleotide sequence ID" value="NZ_JARGDL010000026.1"/>
</dbReference>
<feature type="transmembrane region" description="Helical" evidence="5">
    <location>
        <begin position="139"/>
        <end position="157"/>
    </location>
</feature>
<feature type="transmembrane region" description="Helical" evidence="5">
    <location>
        <begin position="91"/>
        <end position="108"/>
    </location>
</feature>
<feature type="transmembrane region" description="Helical" evidence="5">
    <location>
        <begin position="164"/>
        <end position="179"/>
    </location>
</feature>
<name>A0AAE3TF57_9BACT</name>
<feature type="transmembrane region" description="Helical" evidence="5">
    <location>
        <begin position="31"/>
        <end position="51"/>
    </location>
</feature>